<evidence type="ECO:0000256" key="3">
    <source>
        <dbReference type="ARBA" id="ARBA00022475"/>
    </source>
</evidence>
<dbReference type="Pfam" id="PF00528">
    <property type="entry name" value="BPD_transp_1"/>
    <property type="match status" value="1"/>
</dbReference>
<dbReference type="PANTHER" id="PTHR43744:SF8">
    <property type="entry name" value="SN-GLYCEROL-3-PHOSPHATE TRANSPORT SYSTEM PERMEASE PROTEIN UGPE"/>
    <property type="match status" value="1"/>
</dbReference>
<keyword evidence="2 7" id="KW-0813">Transport</keyword>
<dbReference type="SUPFAM" id="SSF161098">
    <property type="entry name" value="MetI-like"/>
    <property type="match status" value="1"/>
</dbReference>
<feature type="transmembrane region" description="Helical" evidence="7">
    <location>
        <begin position="239"/>
        <end position="260"/>
    </location>
</feature>
<comment type="subcellular location">
    <subcellularLocation>
        <location evidence="1 7">Cell membrane</location>
        <topology evidence="1 7">Multi-pass membrane protein</topology>
    </subcellularLocation>
</comment>
<dbReference type="InterPro" id="IPR000515">
    <property type="entry name" value="MetI-like"/>
</dbReference>
<feature type="transmembrane region" description="Helical" evidence="7">
    <location>
        <begin position="9"/>
        <end position="30"/>
    </location>
</feature>
<proteinExistence type="inferred from homology"/>
<dbReference type="PANTHER" id="PTHR43744">
    <property type="entry name" value="ABC TRANSPORTER PERMEASE PROTEIN MG189-RELATED-RELATED"/>
    <property type="match status" value="1"/>
</dbReference>
<evidence type="ECO:0000313" key="9">
    <source>
        <dbReference type="EMBL" id="MFD0958261.1"/>
    </source>
</evidence>
<dbReference type="PROSITE" id="PS50928">
    <property type="entry name" value="ABC_TM1"/>
    <property type="match status" value="1"/>
</dbReference>
<protein>
    <submittedName>
        <fullName evidence="9">Carbohydrate ABC transporter permease</fullName>
    </submittedName>
</protein>
<dbReference type="Proteomes" id="UP001596989">
    <property type="component" value="Unassembled WGS sequence"/>
</dbReference>
<dbReference type="InterPro" id="IPR035906">
    <property type="entry name" value="MetI-like_sf"/>
</dbReference>
<feature type="transmembrane region" description="Helical" evidence="7">
    <location>
        <begin position="107"/>
        <end position="128"/>
    </location>
</feature>
<evidence type="ECO:0000313" key="10">
    <source>
        <dbReference type="Proteomes" id="UP001596989"/>
    </source>
</evidence>
<evidence type="ECO:0000256" key="1">
    <source>
        <dbReference type="ARBA" id="ARBA00004651"/>
    </source>
</evidence>
<keyword evidence="5 7" id="KW-1133">Transmembrane helix</keyword>
<evidence type="ECO:0000256" key="6">
    <source>
        <dbReference type="ARBA" id="ARBA00023136"/>
    </source>
</evidence>
<gene>
    <name evidence="9" type="ORF">ACFQ2I_02530</name>
</gene>
<name>A0ABW3HL62_9BACL</name>
<evidence type="ECO:0000256" key="2">
    <source>
        <dbReference type="ARBA" id="ARBA00022448"/>
    </source>
</evidence>
<reference evidence="10" key="1">
    <citation type="journal article" date="2019" name="Int. J. Syst. Evol. Microbiol.">
        <title>The Global Catalogue of Microorganisms (GCM) 10K type strain sequencing project: providing services to taxonomists for standard genome sequencing and annotation.</title>
        <authorList>
            <consortium name="The Broad Institute Genomics Platform"/>
            <consortium name="The Broad Institute Genome Sequencing Center for Infectious Disease"/>
            <person name="Wu L."/>
            <person name="Ma J."/>
        </authorList>
    </citation>
    <scope>NUCLEOTIDE SEQUENCE [LARGE SCALE GENOMIC DNA]</scope>
    <source>
        <strain evidence="10">CCUG 59129</strain>
    </source>
</reference>
<dbReference type="EMBL" id="JBHTJZ010000004">
    <property type="protein sequence ID" value="MFD0958261.1"/>
    <property type="molecule type" value="Genomic_DNA"/>
</dbReference>
<sequence length="275" mass="30884">MRKRVSTTLLYIFLFSYSLLSIYPIIWMILYSFKNNEEIFVTNPFGIPKEFRIENYVRAWTEYDILTYFMNSVIVTLSVVGLTLIISLMFAYATARMKWKLSNAAKIYVVAGLFIPVQIILIPLLILVRDAGLSNSWLSLIVPYTAFQISFSSFVINGFFRSIPNDLEESAAIDGAGIYTIFLRIMVPIVSPAVATVAIFVFLHSWNEFTMALILISEQSLKTLPLGLLSFQGQFNTDWGAMGAALTIASVPTVIMYVLFSERVERALSVGGAVK</sequence>
<evidence type="ECO:0000256" key="4">
    <source>
        <dbReference type="ARBA" id="ARBA00022692"/>
    </source>
</evidence>
<keyword evidence="6 7" id="KW-0472">Membrane</keyword>
<evidence type="ECO:0000256" key="7">
    <source>
        <dbReference type="RuleBase" id="RU363032"/>
    </source>
</evidence>
<dbReference type="RefSeq" id="WP_377561923.1">
    <property type="nucleotide sequence ID" value="NZ_JBHTJZ010000004.1"/>
</dbReference>
<feature type="domain" description="ABC transmembrane type-1" evidence="8">
    <location>
        <begin position="69"/>
        <end position="260"/>
    </location>
</feature>
<feature type="transmembrane region" description="Helical" evidence="7">
    <location>
        <begin position="68"/>
        <end position="95"/>
    </location>
</feature>
<dbReference type="CDD" id="cd06261">
    <property type="entry name" value="TM_PBP2"/>
    <property type="match status" value="1"/>
</dbReference>
<feature type="transmembrane region" description="Helical" evidence="7">
    <location>
        <begin position="140"/>
        <end position="160"/>
    </location>
</feature>
<evidence type="ECO:0000256" key="5">
    <source>
        <dbReference type="ARBA" id="ARBA00022989"/>
    </source>
</evidence>
<keyword evidence="10" id="KW-1185">Reference proteome</keyword>
<comment type="similarity">
    <text evidence="7">Belongs to the binding-protein-dependent transport system permease family.</text>
</comment>
<dbReference type="Gene3D" id="1.10.3720.10">
    <property type="entry name" value="MetI-like"/>
    <property type="match status" value="1"/>
</dbReference>
<evidence type="ECO:0000259" key="8">
    <source>
        <dbReference type="PROSITE" id="PS50928"/>
    </source>
</evidence>
<organism evidence="9 10">
    <name type="scientific">Paenibacillus chungangensis</name>
    <dbReference type="NCBI Taxonomy" id="696535"/>
    <lineage>
        <taxon>Bacteria</taxon>
        <taxon>Bacillati</taxon>
        <taxon>Bacillota</taxon>
        <taxon>Bacilli</taxon>
        <taxon>Bacillales</taxon>
        <taxon>Paenibacillaceae</taxon>
        <taxon>Paenibacillus</taxon>
    </lineage>
</organism>
<accession>A0ABW3HL62</accession>
<comment type="caution">
    <text evidence="9">The sequence shown here is derived from an EMBL/GenBank/DDBJ whole genome shotgun (WGS) entry which is preliminary data.</text>
</comment>
<keyword evidence="4 7" id="KW-0812">Transmembrane</keyword>
<feature type="transmembrane region" description="Helical" evidence="7">
    <location>
        <begin position="181"/>
        <end position="203"/>
    </location>
</feature>
<keyword evidence="3" id="KW-1003">Cell membrane</keyword>